<keyword evidence="3 5" id="KW-0949">S-adenosyl-L-methionine</keyword>
<evidence type="ECO:0000256" key="1">
    <source>
        <dbReference type="ARBA" id="ARBA00022603"/>
    </source>
</evidence>
<feature type="domain" description="Release factor glutamine methyltransferase N-terminal" evidence="7">
    <location>
        <begin position="107"/>
        <end position="178"/>
    </location>
</feature>
<feature type="binding site" evidence="5">
    <location>
        <begin position="223"/>
        <end position="227"/>
    </location>
    <ligand>
        <name>S-adenosyl-L-methionine</name>
        <dbReference type="ChEBI" id="CHEBI:59789"/>
    </ligand>
</feature>
<name>A0ABX9KHP9_9FUSO</name>
<dbReference type="RefSeq" id="WP_114642425.1">
    <property type="nucleotide sequence ID" value="NZ_JAACIO010000014.1"/>
</dbReference>
<feature type="binding site" evidence="5">
    <location>
        <position position="246"/>
    </location>
    <ligand>
        <name>S-adenosyl-L-methionine</name>
        <dbReference type="ChEBI" id="CHEBI:59789"/>
    </ligand>
</feature>
<dbReference type="InterPro" id="IPR007848">
    <property type="entry name" value="Small_mtfrase_dom"/>
</dbReference>
<evidence type="ECO:0000256" key="2">
    <source>
        <dbReference type="ARBA" id="ARBA00022679"/>
    </source>
</evidence>
<dbReference type="NCBIfam" id="TIGR00536">
    <property type="entry name" value="hemK_fam"/>
    <property type="match status" value="1"/>
</dbReference>
<evidence type="ECO:0000259" key="7">
    <source>
        <dbReference type="Pfam" id="PF17827"/>
    </source>
</evidence>
<comment type="similarity">
    <text evidence="5">Belongs to the protein N5-glutamine methyltransferase family. PrmC subfamily.</text>
</comment>
<dbReference type="GO" id="GO:0102559">
    <property type="term" value="F:peptide chain release factor N(5)-glutamine methyltransferase activity"/>
    <property type="evidence" value="ECO:0007669"/>
    <property type="project" value="UniProtKB-EC"/>
</dbReference>
<evidence type="ECO:0000259" key="6">
    <source>
        <dbReference type="Pfam" id="PF05175"/>
    </source>
</evidence>
<organism evidence="8 9">
    <name type="scientific">Psychrilyobacter piezotolerans</name>
    <dbReference type="NCBI Taxonomy" id="2293438"/>
    <lineage>
        <taxon>Bacteria</taxon>
        <taxon>Fusobacteriati</taxon>
        <taxon>Fusobacteriota</taxon>
        <taxon>Fusobacteriia</taxon>
        <taxon>Fusobacteriales</taxon>
        <taxon>Fusobacteriaceae</taxon>
        <taxon>Psychrilyobacter</taxon>
    </lineage>
</organism>
<comment type="caution">
    <text evidence="8">The sequence shown here is derived from an EMBL/GenBank/DDBJ whole genome shotgun (WGS) entry which is preliminary data.</text>
</comment>
<dbReference type="GO" id="GO:0032259">
    <property type="term" value="P:methylation"/>
    <property type="evidence" value="ECO:0007669"/>
    <property type="project" value="UniProtKB-KW"/>
</dbReference>
<keyword evidence="9" id="KW-1185">Reference proteome</keyword>
<dbReference type="PANTHER" id="PTHR18895">
    <property type="entry name" value="HEMK METHYLTRANSFERASE"/>
    <property type="match status" value="1"/>
</dbReference>
<dbReference type="InterPro" id="IPR040758">
    <property type="entry name" value="PrmC_N"/>
</dbReference>
<comment type="catalytic activity">
    <reaction evidence="4 5">
        <text>L-glutaminyl-[peptide chain release factor] + S-adenosyl-L-methionine = N(5)-methyl-L-glutaminyl-[peptide chain release factor] + S-adenosyl-L-homocysteine + H(+)</text>
        <dbReference type="Rhea" id="RHEA:42896"/>
        <dbReference type="Rhea" id="RHEA-COMP:10271"/>
        <dbReference type="Rhea" id="RHEA-COMP:10272"/>
        <dbReference type="ChEBI" id="CHEBI:15378"/>
        <dbReference type="ChEBI" id="CHEBI:30011"/>
        <dbReference type="ChEBI" id="CHEBI:57856"/>
        <dbReference type="ChEBI" id="CHEBI:59789"/>
        <dbReference type="ChEBI" id="CHEBI:61891"/>
        <dbReference type="EC" id="2.1.1.297"/>
    </reaction>
</comment>
<dbReference type="Pfam" id="PF05175">
    <property type="entry name" value="MTS"/>
    <property type="match status" value="1"/>
</dbReference>
<reference evidence="8 9" key="1">
    <citation type="submission" date="2018-08" db="EMBL/GenBank/DDBJ databases">
        <title>Draft genome sequence of Psychrilyobacter sp. strain SD5 isolated from Black Sea water.</title>
        <authorList>
            <person name="Yadav S."/>
            <person name="Villanueva L."/>
            <person name="Damste J.S.S."/>
        </authorList>
    </citation>
    <scope>NUCLEOTIDE SEQUENCE [LARGE SCALE GENOMIC DNA]</scope>
    <source>
        <strain evidence="8 9">SD5</strain>
    </source>
</reference>
<dbReference type="Gene3D" id="3.40.50.150">
    <property type="entry name" value="Vaccinia Virus protein VP39"/>
    <property type="match status" value="1"/>
</dbReference>
<evidence type="ECO:0000256" key="3">
    <source>
        <dbReference type="ARBA" id="ARBA00022691"/>
    </source>
</evidence>
<dbReference type="Pfam" id="PF17827">
    <property type="entry name" value="PrmC_N"/>
    <property type="match status" value="2"/>
</dbReference>
<feature type="domain" description="Methyltransferase small" evidence="6">
    <location>
        <begin position="210"/>
        <end position="295"/>
    </location>
</feature>
<dbReference type="PANTHER" id="PTHR18895:SF74">
    <property type="entry name" value="MTRF1L RELEASE FACTOR GLUTAMINE METHYLTRANSFERASE"/>
    <property type="match status" value="1"/>
</dbReference>
<dbReference type="InterPro" id="IPR002052">
    <property type="entry name" value="DNA_methylase_N6_adenine_CS"/>
</dbReference>
<proteinExistence type="inferred from homology"/>
<dbReference type="HAMAP" id="MF_02126">
    <property type="entry name" value="RF_methyltr_PrmC"/>
    <property type="match status" value="1"/>
</dbReference>
<keyword evidence="1 5" id="KW-0489">Methyltransferase</keyword>
<dbReference type="InterPro" id="IPR019874">
    <property type="entry name" value="RF_methyltr_PrmC"/>
</dbReference>
<sequence>MKNLLDILRWSEEYFKKYSFSKPRLEAEKVISYVLSIDRILLYAEYDRPLVDDERVKIKRYILQMIKKKIGFDQLLREEKTESKNDKIITELDGDKIGKNYRKEFLELLTKSIVYLKKHGSKEAKLDAEHVFSHILKVSRMDMTLKFEREITEAEKREIREMLVEIGKNKRPLQYVLGFEEFYGYKFYVDESVLIPRPETELLVERCIKLMSEIEEPKILDIGSGSGAISISLGKELPKSMVLGVDISEKALAVANKNKAENNAANVKFIKSDILKGVEYKKFNLIVSNPPYIPDYEYEVLEEKVLKYEPKLALTAPENGLYFYEEISKNAPDHLVKGGYLAFEIGYNQGEAVKKIMEKNDFLNVGVYYDYAEHERMVIGRKK</sequence>
<keyword evidence="2 5" id="KW-0808">Transferase</keyword>
<protein>
    <recommendedName>
        <fullName evidence="5">Release factor glutamine methyltransferase</fullName>
        <shortName evidence="5">RF MTase</shortName>
        <ecNumber evidence="5">2.1.1.297</ecNumber>
    </recommendedName>
    <alternativeName>
        <fullName evidence="5">N5-glutamine methyltransferase PrmC</fullName>
    </alternativeName>
    <alternativeName>
        <fullName evidence="5">Protein-(glutamine-N5) MTase PrmC</fullName>
    </alternativeName>
    <alternativeName>
        <fullName evidence="5">Protein-glutamine N-methyltransferase PrmC</fullName>
    </alternativeName>
</protein>
<dbReference type="PROSITE" id="PS00092">
    <property type="entry name" value="N6_MTASE"/>
    <property type="match status" value="1"/>
</dbReference>
<dbReference type="EC" id="2.1.1.297" evidence="5"/>
<dbReference type="InterPro" id="IPR004556">
    <property type="entry name" value="HemK-like"/>
</dbReference>
<dbReference type="NCBIfam" id="TIGR03534">
    <property type="entry name" value="RF_mod_PrmC"/>
    <property type="match status" value="1"/>
</dbReference>
<feature type="domain" description="Release factor glutamine methyltransferase N-terminal" evidence="7">
    <location>
        <begin position="6"/>
        <end position="66"/>
    </location>
</feature>
<feature type="binding site" evidence="5">
    <location>
        <begin position="289"/>
        <end position="292"/>
    </location>
    <ligand>
        <name>substrate</name>
    </ligand>
</feature>
<comment type="caution">
    <text evidence="5">Lacks conserved residue(s) required for the propagation of feature annotation.</text>
</comment>
<dbReference type="InterPro" id="IPR050320">
    <property type="entry name" value="N5-glutamine_MTase"/>
</dbReference>
<comment type="function">
    <text evidence="5">Methylates the class 1 translation termination release factors RF1/PrfA and RF2/PrfB on the glutamine residue of the universally conserved GGQ motif.</text>
</comment>
<evidence type="ECO:0000313" key="8">
    <source>
        <dbReference type="EMBL" id="REI41067.1"/>
    </source>
</evidence>
<evidence type="ECO:0000256" key="5">
    <source>
        <dbReference type="HAMAP-Rule" id="MF_02126"/>
    </source>
</evidence>
<evidence type="ECO:0000256" key="4">
    <source>
        <dbReference type="ARBA" id="ARBA00048391"/>
    </source>
</evidence>
<feature type="binding site" evidence="5">
    <location>
        <position position="289"/>
    </location>
    <ligand>
        <name>S-adenosyl-L-methionine</name>
        <dbReference type="ChEBI" id="CHEBI:59789"/>
    </ligand>
</feature>
<gene>
    <name evidence="5 8" type="primary">prmC</name>
    <name evidence="8" type="ORF">DYH56_08505</name>
</gene>
<evidence type="ECO:0000313" key="9">
    <source>
        <dbReference type="Proteomes" id="UP000263486"/>
    </source>
</evidence>
<dbReference type="InterPro" id="IPR029063">
    <property type="entry name" value="SAM-dependent_MTases_sf"/>
</dbReference>
<accession>A0ABX9KHP9</accession>
<dbReference type="Proteomes" id="UP000263486">
    <property type="component" value="Unassembled WGS sequence"/>
</dbReference>
<dbReference type="CDD" id="cd02440">
    <property type="entry name" value="AdoMet_MTases"/>
    <property type="match status" value="1"/>
</dbReference>
<dbReference type="Gene3D" id="1.10.8.10">
    <property type="entry name" value="DNA helicase RuvA subunit, C-terminal domain"/>
    <property type="match status" value="2"/>
</dbReference>
<dbReference type="SUPFAM" id="SSF53335">
    <property type="entry name" value="S-adenosyl-L-methionine-dependent methyltransferases"/>
    <property type="match status" value="1"/>
</dbReference>
<dbReference type="EMBL" id="QUAJ01000013">
    <property type="protein sequence ID" value="REI41067.1"/>
    <property type="molecule type" value="Genomic_DNA"/>
</dbReference>